<feature type="region of interest" description="Disordered" evidence="1">
    <location>
        <begin position="392"/>
        <end position="417"/>
    </location>
</feature>
<dbReference type="Pfam" id="PF13589">
    <property type="entry name" value="HATPase_c_3"/>
    <property type="match status" value="1"/>
</dbReference>
<gene>
    <name evidence="2" type="ORF">COT20_01740</name>
</gene>
<name>A0A2M6XUH5_9BACT</name>
<protein>
    <recommendedName>
        <fullName evidence="4">ATP-binding protein</fullName>
    </recommendedName>
</protein>
<proteinExistence type="predicted"/>
<dbReference type="EMBL" id="PEXQ01000043">
    <property type="protein sequence ID" value="PIU15393.1"/>
    <property type="molecule type" value="Genomic_DNA"/>
</dbReference>
<evidence type="ECO:0008006" key="4">
    <source>
        <dbReference type="Google" id="ProtNLM"/>
    </source>
</evidence>
<accession>A0A2M6XUH5</accession>
<reference evidence="3" key="1">
    <citation type="submission" date="2017-09" db="EMBL/GenBank/DDBJ databases">
        <title>Depth-based differentiation of microbial function through sediment-hosted aquifers and enrichment of novel symbionts in the deep terrestrial subsurface.</title>
        <authorList>
            <person name="Probst A.J."/>
            <person name="Ladd B."/>
            <person name="Jarett J.K."/>
            <person name="Geller-Mcgrath D.E."/>
            <person name="Sieber C.M.K."/>
            <person name="Emerson J.B."/>
            <person name="Anantharaman K."/>
            <person name="Thomas B.C."/>
            <person name="Malmstrom R."/>
            <person name="Stieglmeier M."/>
            <person name="Klingl A."/>
            <person name="Woyke T."/>
            <person name="Ryan C.M."/>
            <person name="Banfield J.F."/>
        </authorList>
    </citation>
    <scope>NUCLEOTIDE SEQUENCE [LARGE SCALE GENOMIC DNA]</scope>
</reference>
<evidence type="ECO:0000313" key="3">
    <source>
        <dbReference type="Proteomes" id="UP000229784"/>
    </source>
</evidence>
<dbReference type="Proteomes" id="UP000229784">
    <property type="component" value="Unassembled WGS sequence"/>
</dbReference>
<evidence type="ECO:0000313" key="2">
    <source>
        <dbReference type="EMBL" id="PIU15393.1"/>
    </source>
</evidence>
<dbReference type="AlphaFoldDB" id="A0A2M6XUH5"/>
<dbReference type="SUPFAM" id="SSF55874">
    <property type="entry name" value="ATPase domain of HSP90 chaperone/DNA topoisomerase II/histidine kinase"/>
    <property type="match status" value="1"/>
</dbReference>
<organism evidence="2 3">
    <name type="scientific">bacterium (Candidatus Gribaldobacteria) CG08_land_8_20_14_0_20_39_15</name>
    <dbReference type="NCBI Taxonomy" id="2014273"/>
    <lineage>
        <taxon>Bacteria</taxon>
        <taxon>Candidatus Gribaldobacteria</taxon>
    </lineage>
</organism>
<dbReference type="Gene3D" id="3.30.565.10">
    <property type="entry name" value="Histidine kinase-like ATPase, C-terminal domain"/>
    <property type="match status" value="1"/>
</dbReference>
<sequence length="502" mass="56344">MYETRVNLKHLLEDIRDGYVMPIEEVIIVELVANALDSQAKNISFFIDVLEKSLTVVDDGKGMRRIAMKEYHNIASTTKQRGQGIGFAGVGAKLSLLLAKEVVTESKGGHNSRTATIWHLTSDNRAPWKFAVFSGKVKTSRGTAVSILLENKDSPLLSRDFIINTLKKNFLPLFLPAFQQKIFKFIYPKGVSFYVEGEKIFFNNFSPQDPRMFFVKVKGRQRAVSGFGFLAKAEQPLPEEMRGVAVSTFGKIIKRGWEWLGLDVKDPFIFGVVEAPSLAEILTTNKTDFLQDAASLKKYYKYRKAIQEAALPVLTGLGEEILTTDKRKSFGALSKEIEKALFGLLKDFPEITSLLGFKKSASGGAWKEKLGTVVDFIEQANKQKSTIEQTIETKDESALPQKTSSAKSKQKKSPKITIGFETNDNPEILGRMLENTIWINKNHPAYPRALSDGFESWHILLVVAWVLAGFVEQEKSPLEFISQFFSAFAEERQASLFPRRSS</sequence>
<comment type="caution">
    <text evidence="2">The sequence shown here is derived from an EMBL/GenBank/DDBJ whole genome shotgun (WGS) entry which is preliminary data.</text>
</comment>
<dbReference type="InterPro" id="IPR036890">
    <property type="entry name" value="HATPase_C_sf"/>
</dbReference>
<evidence type="ECO:0000256" key="1">
    <source>
        <dbReference type="SAM" id="MobiDB-lite"/>
    </source>
</evidence>